<accession>A0A2I4ALN0</accession>
<evidence type="ECO:0000256" key="3">
    <source>
        <dbReference type="SAM" id="MobiDB-lite"/>
    </source>
</evidence>
<feature type="region of interest" description="Disordered" evidence="3">
    <location>
        <begin position="228"/>
        <end position="265"/>
    </location>
</feature>
<dbReference type="InParanoid" id="A0A2I4ALN0"/>
<dbReference type="Proteomes" id="UP000192220">
    <property type="component" value="Unplaced"/>
</dbReference>
<dbReference type="Pfam" id="PF02994">
    <property type="entry name" value="Transposase_22"/>
    <property type="match status" value="1"/>
</dbReference>
<dbReference type="FunFam" id="3.30.70.1820:FF:000002">
    <property type="entry name" value="LINE-1 retrotransposable element ORF1 protein"/>
    <property type="match status" value="1"/>
</dbReference>
<gene>
    <name evidence="6" type="primary">LOC106512274</name>
</gene>
<feature type="compositionally biased region" description="Basic and acidic residues" evidence="3">
    <location>
        <begin position="240"/>
        <end position="253"/>
    </location>
</feature>
<name>A0A2I4ALN0_AUSLI</name>
<dbReference type="Gene3D" id="3.30.250.20">
    <property type="entry name" value="L1 transposable element, C-terminal domain"/>
    <property type="match status" value="1"/>
</dbReference>
<dbReference type="PANTHER" id="PTHR11505">
    <property type="entry name" value="L1 TRANSPOSABLE ELEMENT-RELATED"/>
    <property type="match status" value="1"/>
</dbReference>
<evidence type="ECO:0000313" key="6">
    <source>
        <dbReference type="RefSeq" id="XP_013856388.1"/>
    </source>
</evidence>
<reference evidence="6" key="1">
    <citation type="submission" date="2025-08" db="UniProtKB">
        <authorList>
            <consortium name="RefSeq"/>
        </authorList>
    </citation>
    <scope>IDENTIFICATION</scope>
</reference>
<dbReference type="InterPro" id="IPR004244">
    <property type="entry name" value="Transposase_22"/>
</dbReference>
<evidence type="ECO:0000259" key="4">
    <source>
        <dbReference type="Pfam" id="PF02994"/>
    </source>
</evidence>
<dbReference type="RefSeq" id="XP_013856388.1">
    <property type="nucleotide sequence ID" value="XM_014000934.1"/>
</dbReference>
<evidence type="ECO:0000256" key="1">
    <source>
        <dbReference type="ARBA" id="ARBA00061640"/>
    </source>
</evidence>
<dbReference type="InterPro" id="IPR043636">
    <property type="entry name" value="L1_RRM_dom"/>
</dbReference>
<dbReference type="Gene3D" id="3.30.70.1820">
    <property type="entry name" value="L1 transposable element, RRM domain"/>
    <property type="match status" value="1"/>
</dbReference>
<keyword evidence="2" id="KW-0175">Coiled coil</keyword>
<organism evidence="5 6">
    <name type="scientific">Austrofundulus limnaeus</name>
    <name type="common">Annual killifish</name>
    <dbReference type="NCBI Taxonomy" id="52670"/>
    <lineage>
        <taxon>Eukaryota</taxon>
        <taxon>Metazoa</taxon>
        <taxon>Chordata</taxon>
        <taxon>Craniata</taxon>
        <taxon>Vertebrata</taxon>
        <taxon>Euteleostomi</taxon>
        <taxon>Actinopterygii</taxon>
        <taxon>Neopterygii</taxon>
        <taxon>Teleostei</taxon>
        <taxon>Neoteleostei</taxon>
        <taxon>Acanthomorphata</taxon>
        <taxon>Ovalentaria</taxon>
        <taxon>Atherinomorphae</taxon>
        <taxon>Cyprinodontiformes</taxon>
        <taxon>Rivulidae</taxon>
        <taxon>Austrofundulus</taxon>
    </lineage>
</organism>
<evidence type="ECO:0000256" key="2">
    <source>
        <dbReference type="SAM" id="Coils"/>
    </source>
</evidence>
<comment type="similarity">
    <text evidence="1">Belongs to the transposase 22 family.</text>
</comment>
<keyword evidence="5" id="KW-1185">Reference proteome</keyword>
<proteinExistence type="inferred from homology"/>
<dbReference type="OrthoDB" id="10059413at2759"/>
<evidence type="ECO:0000313" key="5">
    <source>
        <dbReference type="Proteomes" id="UP000192220"/>
    </source>
</evidence>
<dbReference type="AlphaFoldDB" id="A0A2I4ALN0"/>
<feature type="domain" description="L1 transposable element RRM" evidence="4">
    <location>
        <begin position="49"/>
        <end position="145"/>
    </location>
</feature>
<dbReference type="InterPro" id="IPR042566">
    <property type="entry name" value="L1_C"/>
</dbReference>
<sequence length="265" mass="30683">MNTRLDEAEDRIEKAEERILTMEDAVTEITKLQIKLEEKLMDLESRTRRENIRIYGVPEAAERDSASMGDFVEKLLREGLALSQDELDLHIERAHRSLGPQPPSDAPPRSIIVKFLSFKTKELLLRKAWQKRGFTWNGKQVNLDHDYPPLILKKRREYADVRKTLKEQQIPFQTLFPARLRVKYGDETKIYNTVVEATEDMSSRGYAVRVVKSPETVLEQLKQLTWSRVRGGPGSGPANKRRDPAAGYREKLRAFKRTSPTHKEN</sequence>
<feature type="coiled-coil region" evidence="2">
    <location>
        <begin position="5"/>
        <end position="32"/>
    </location>
</feature>
<dbReference type="GeneID" id="106512274"/>
<protein>
    <submittedName>
        <fullName evidence="6">Uncharacterized protein LOC106512274</fullName>
    </submittedName>
</protein>
<feature type="compositionally biased region" description="Basic residues" evidence="3">
    <location>
        <begin position="254"/>
        <end position="265"/>
    </location>
</feature>
<dbReference type="KEGG" id="alim:106512274"/>